<evidence type="ECO:0000256" key="1">
    <source>
        <dbReference type="SAM" id="MobiDB-lite"/>
    </source>
</evidence>
<feature type="domain" description="Excalibur calcium-binding" evidence="3">
    <location>
        <begin position="114"/>
        <end position="150"/>
    </location>
</feature>
<feature type="region of interest" description="Disordered" evidence="1">
    <location>
        <begin position="132"/>
        <end position="151"/>
    </location>
</feature>
<dbReference type="AlphaFoldDB" id="A0A0N9HIH4"/>
<keyword evidence="2" id="KW-1133">Transmembrane helix</keyword>
<feature type="compositionally biased region" description="Basic and acidic residues" evidence="1">
    <location>
        <begin position="135"/>
        <end position="151"/>
    </location>
</feature>
<evidence type="ECO:0000259" key="3">
    <source>
        <dbReference type="SMART" id="SM00894"/>
    </source>
</evidence>
<dbReference type="SMART" id="SM00894">
    <property type="entry name" value="Excalibur"/>
    <property type="match status" value="1"/>
</dbReference>
<reference evidence="4 5" key="1">
    <citation type="submission" date="2015-07" db="EMBL/GenBank/DDBJ databases">
        <title>Genome sequencing of Kibdelosporangium phytohabitans.</title>
        <authorList>
            <person name="Qin S."/>
            <person name="Xing K."/>
        </authorList>
    </citation>
    <scope>NUCLEOTIDE SEQUENCE [LARGE SCALE GENOMIC DNA]</scope>
    <source>
        <strain evidence="4 5">KLBMP1111</strain>
    </source>
</reference>
<dbReference type="EMBL" id="CP012752">
    <property type="protein sequence ID" value="ALG05708.1"/>
    <property type="molecule type" value="Genomic_DNA"/>
</dbReference>
<keyword evidence="2" id="KW-0472">Membrane</keyword>
<keyword evidence="2" id="KW-0812">Transmembrane</keyword>
<feature type="transmembrane region" description="Helical" evidence="2">
    <location>
        <begin position="6"/>
        <end position="25"/>
    </location>
</feature>
<feature type="compositionally biased region" description="Low complexity" evidence="1">
    <location>
        <begin position="54"/>
        <end position="69"/>
    </location>
</feature>
<feature type="region of interest" description="Disordered" evidence="1">
    <location>
        <begin position="52"/>
        <end position="103"/>
    </location>
</feature>
<sequence length="151" mass="16127">MGGGRPWHWLAAGTAAVAVVVAVMVNDTSGVSSLISKPYSAIEYTPDVGNPVLATPTMDATTVTQTTTTPPAPPPAKPTPPSNKPPARTPQHRHQPPPQTKWTITIPVPGFPWYFPDCETAKVFGAAPLRRGHPSYRDDLDNDHDGVACDR</sequence>
<dbReference type="InterPro" id="IPR008613">
    <property type="entry name" value="Excalibur_Ca-bd_domain"/>
</dbReference>
<dbReference type="Proteomes" id="UP000063699">
    <property type="component" value="Chromosome"/>
</dbReference>
<gene>
    <name evidence="4" type="ORF">AOZ06_01095</name>
</gene>
<accession>A0A0N9HIH4</accession>
<dbReference type="STRING" id="860235.AOZ06_01095"/>
<evidence type="ECO:0000313" key="5">
    <source>
        <dbReference type="Proteomes" id="UP000063699"/>
    </source>
</evidence>
<proteinExistence type="predicted"/>
<name>A0A0N9HIH4_9PSEU</name>
<dbReference type="KEGG" id="kphy:AOZ06_01095"/>
<protein>
    <recommendedName>
        <fullName evidence="3">Excalibur calcium-binding domain-containing protein</fullName>
    </recommendedName>
</protein>
<evidence type="ECO:0000256" key="2">
    <source>
        <dbReference type="SAM" id="Phobius"/>
    </source>
</evidence>
<dbReference type="Pfam" id="PF05901">
    <property type="entry name" value="Excalibur"/>
    <property type="match status" value="1"/>
</dbReference>
<dbReference type="RefSeq" id="WP_054287688.1">
    <property type="nucleotide sequence ID" value="NZ_CP012752.1"/>
</dbReference>
<dbReference type="OrthoDB" id="4337778at2"/>
<keyword evidence="5" id="KW-1185">Reference proteome</keyword>
<feature type="compositionally biased region" description="Pro residues" evidence="1">
    <location>
        <begin position="70"/>
        <end position="88"/>
    </location>
</feature>
<evidence type="ECO:0000313" key="4">
    <source>
        <dbReference type="EMBL" id="ALG05708.1"/>
    </source>
</evidence>
<organism evidence="4 5">
    <name type="scientific">Kibdelosporangium phytohabitans</name>
    <dbReference type="NCBI Taxonomy" id="860235"/>
    <lineage>
        <taxon>Bacteria</taxon>
        <taxon>Bacillati</taxon>
        <taxon>Actinomycetota</taxon>
        <taxon>Actinomycetes</taxon>
        <taxon>Pseudonocardiales</taxon>
        <taxon>Pseudonocardiaceae</taxon>
        <taxon>Kibdelosporangium</taxon>
    </lineage>
</organism>